<dbReference type="Proteomes" id="UP001598251">
    <property type="component" value="Unassembled WGS sequence"/>
</dbReference>
<protein>
    <recommendedName>
        <fullName evidence="4">Integral membrane protein</fullName>
    </recommendedName>
</protein>
<evidence type="ECO:0000313" key="2">
    <source>
        <dbReference type="EMBL" id="MFD4211967.1"/>
    </source>
</evidence>
<keyword evidence="1" id="KW-1133">Transmembrane helix</keyword>
<feature type="transmembrane region" description="Helical" evidence="1">
    <location>
        <begin position="58"/>
        <end position="76"/>
    </location>
</feature>
<feature type="transmembrane region" description="Helical" evidence="1">
    <location>
        <begin position="6"/>
        <end position="24"/>
    </location>
</feature>
<comment type="caution">
    <text evidence="2">The sequence shown here is derived from an EMBL/GenBank/DDBJ whole genome shotgun (WGS) entry which is preliminary data.</text>
</comment>
<feature type="transmembrane region" description="Helical" evidence="1">
    <location>
        <begin position="31"/>
        <end position="52"/>
    </location>
</feature>
<keyword evidence="1" id="KW-0812">Transmembrane</keyword>
<keyword evidence="3" id="KW-1185">Reference proteome</keyword>
<dbReference type="EMBL" id="JBHXOF010000001">
    <property type="protein sequence ID" value="MFD4211967.1"/>
    <property type="molecule type" value="Genomic_DNA"/>
</dbReference>
<evidence type="ECO:0008006" key="4">
    <source>
        <dbReference type="Google" id="ProtNLM"/>
    </source>
</evidence>
<dbReference type="RefSeq" id="WP_382826198.1">
    <property type="nucleotide sequence ID" value="NZ_JBHXLY010000010.1"/>
</dbReference>
<gene>
    <name evidence="2" type="ORF">ACFWSS_03515</name>
</gene>
<evidence type="ECO:0000313" key="3">
    <source>
        <dbReference type="Proteomes" id="UP001598251"/>
    </source>
</evidence>
<evidence type="ECO:0000256" key="1">
    <source>
        <dbReference type="SAM" id="Phobius"/>
    </source>
</evidence>
<reference evidence="2 3" key="1">
    <citation type="submission" date="2024-09" db="EMBL/GenBank/DDBJ databases">
        <title>The Natural Products Discovery Center: Release of the First 8490 Sequenced Strains for Exploring Actinobacteria Biosynthetic Diversity.</title>
        <authorList>
            <person name="Kalkreuter E."/>
            <person name="Kautsar S.A."/>
            <person name="Yang D."/>
            <person name="Bader C.D."/>
            <person name="Teijaro C.N."/>
            <person name="Fluegel L."/>
            <person name="Davis C.M."/>
            <person name="Simpson J.R."/>
            <person name="Lauterbach L."/>
            <person name="Steele A.D."/>
            <person name="Gui C."/>
            <person name="Meng S."/>
            <person name="Li G."/>
            <person name="Viehrig K."/>
            <person name="Ye F."/>
            <person name="Su P."/>
            <person name="Kiefer A.F."/>
            <person name="Nichols A."/>
            <person name="Cepeda A.J."/>
            <person name="Yan W."/>
            <person name="Fan B."/>
            <person name="Jiang Y."/>
            <person name="Adhikari A."/>
            <person name="Zheng C.-J."/>
            <person name="Schuster L."/>
            <person name="Cowan T.M."/>
            <person name="Smanski M.J."/>
            <person name="Chevrette M.G."/>
            <person name="De Carvalho L.P.S."/>
            <person name="Shen B."/>
        </authorList>
    </citation>
    <scope>NUCLEOTIDE SEQUENCE [LARGE SCALE GENOMIC DNA]</scope>
    <source>
        <strain evidence="2 3">NPDC058546</strain>
    </source>
</reference>
<keyword evidence="1" id="KW-0472">Membrane</keyword>
<proteinExistence type="predicted"/>
<organism evidence="2 3">
    <name type="scientific">Streptomyces sindenensis</name>
    <dbReference type="NCBI Taxonomy" id="67363"/>
    <lineage>
        <taxon>Bacteria</taxon>
        <taxon>Bacillati</taxon>
        <taxon>Actinomycetota</taxon>
        <taxon>Actinomycetes</taxon>
        <taxon>Kitasatosporales</taxon>
        <taxon>Streptomycetaceae</taxon>
        <taxon>Streptomyces</taxon>
    </lineage>
</organism>
<sequence length="92" mass="9498">MIWESFGAAVLGLALSWMALRSLADRLPAGRAVYLTGTLGALFGAYLTHAALGPGHALATLIGAVSVGAVTLSLLIRPRGRRLNRSTAAQAQ</sequence>
<accession>A0ABW6EC87</accession>
<name>A0ABW6EC87_9ACTN</name>